<dbReference type="GO" id="GO:0005506">
    <property type="term" value="F:iron ion binding"/>
    <property type="evidence" value="ECO:0007669"/>
    <property type="project" value="InterPro"/>
</dbReference>
<feature type="compositionally biased region" description="Basic and acidic residues" evidence="3">
    <location>
        <begin position="247"/>
        <end position="258"/>
    </location>
</feature>
<dbReference type="InterPro" id="IPR036396">
    <property type="entry name" value="Cyt_P450_sf"/>
</dbReference>
<dbReference type="GeneID" id="20225750"/>
<keyword evidence="2" id="KW-0349">Heme</keyword>
<keyword evidence="2" id="KW-0479">Metal-binding</keyword>
<dbReference type="PANTHER" id="PTHR24305:SF166">
    <property type="entry name" value="CYTOCHROME P450 12A4, MITOCHONDRIAL-RELATED"/>
    <property type="match status" value="1"/>
</dbReference>
<dbReference type="InterPro" id="IPR050121">
    <property type="entry name" value="Cytochrome_P450_monoxygenase"/>
</dbReference>
<dbReference type="PRINTS" id="PR00385">
    <property type="entry name" value="P450"/>
</dbReference>
<comment type="similarity">
    <text evidence="1">Belongs to the cytochrome P450 family.</text>
</comment>
<dbReference type="SUPFAM" id="SSF48264">
    <property type="entry name" value="Cytochrome P450"/>
    <property type="match status" value="1"/>
</dbReference>
<keyword evidence="2" id="KW-0408">Iron</keyword>
<dbReference type="PRINTS" id="PR00463">
    <property type="entry name" value="EP450I"/>
</dbReference>
<evidence type="ECO:0000256" key="3">
    <source>
        <dbReference type="SAM" id="MobiDB-lite"/>
    </source>
</evidence>
<dbReference type="Proteomes" id="UP000002729">
    <property type="component" value="Unassembled WGS sequence"/>
</dbReference>
<dbReference type="GO" id="GO:0004497">
    <property type="term" value="F:monooxygenase activity"/>
    <property type="evidence" value="ECO:0007669"/>
    <property type="project" value="InterPro"/>
</dbReference>
<dbReference type="Pfam" id="PF00067">
    <property type="entry name" value="p450"/>
    <property type="match status" value="1"/>
</dbReference>
<accession>F0YGZ4</accession>
<evidence type="ECO:0000256" key="1">
    <source>
        <dbReference type="ARBA" id="ARBA00010617"/>
    </source>
</evidence>
<dbReference type="OrthoDB" id="6480556at2759"/>
<feature type="binding site" description="axial binding residue" evidence="2">
    <location>
        <position position="779"/>
    </location>
    <ligand>
        <name>heme</name>
        <dbReference type="ChEBI" id="CHEBI:30413"/>
    </ligand>
    <ligandPart>
        <name>Fe</name>
        <dbReference type="ChEBI" id="CHEBI:18248"/>
    </ligandPart>
</feature>
<dbReference type="GO" id="GO:0016705">
    <property type="term" value="F:oxidoreductase activity, acting on paired donors, with incorporation or reduction of molecular oxygen"/>
    <property type="evidence" value="ECO:0007669"/>
    <property type="project" value="InterPro"/>
</dbReference>
<proteinExistence type="inferred from homology"/>
<name>F0YGZ4_AURAN</name>
<gene>
    <name evidence="4" type="ORF">AURANDRAFT_66334</name>
</gene>
<reference evidence="4 5" key="1">
    <citation type="journal article" date="2011" name="Proc. Natl. Acad. Sci. U.S.A.">
        <title>Niche of harmful alga Aureococcus anophagefferens revealed through ecogenomics.</title>
        <authorList>
            <person name="Gobler C.J."/>
            <person name="Berry D.L."/>
            <person name="Dyhrman S.T."/>
            <person name="Wilhelm S.W."/>
            <person name="Salamov A."/>
            <person name="Lobanov A.V."/>
            <person name="Zhang Y."/>
            <person name="Collier J.L."/>
            <person name="Wurch L.L."/>
            <person name="Kustka A.B."/>
            <person name="Dill B.D."/>
            <person name="Shah M."/>
            <person name="VerBerkmoes N.C."/>
            <person name="Kuo A."/>
            <person name="Terry A."/>
            <person name="Pangilinan J."/>
            <person name="Lindquist E.A."/>
            <person name="Lucas S."/>
            <person name="Paulsen I.T."/>
            <person name="Hattenrath-Lehmann T.K."/>
            <person name="Talmage S.C."/>
            <person name="Walker E.A."/>
            <person name="Koch F."/>
            <person name="Burson A.M."/>
            <person name="Marcoval M.A."/>
            <person name="Tang Y.Z."/>
            <person name="Lecleir G.R."/>
            <person name="Coyne K.J."/>
            <person name="Berg G.M."/>
            <person name="Bertrand E.M."/>
            <person name="Saito M.A."/>
            <person name="Gladyshev V.N."/>
            <person name="Grigoriev I.V."/>
        </authorList>
    </citation>
    <scope>NUCLEOTIDE SEQUENCE [LARGE SCALE GENOMIC DNA]</scope>
    <source>
        <strain evidence="5">CCMP 1984</strain>
    </source>
</reference>
<evidence type="ECO:0000313" key="5">
    <source>
        <dbReference type="Proteomes" id="UP000002729"/>
    </source>
</evidence>
<evidence type="ECO:0000256" key="2">
    <source>
        <dbReference type="PIRSR" id="PIRSR602401-1"/>
    </source>
</evidence>
<dbReference type="Gene3D" id="1.10.630.10">
    <property type="entry name" value="Cytochrome P450"/>
    <property type="match status" value="1"/>
</dbReference>
<dbReference type="InterPro" id="IPR001128">
    <property type="entry name" value="Cyt_P450"/>
</dbReference>
<dbReference type="RefSeq" id="XP_009039705.1">
    <property type="nucleotide sequence ID" value="XM_009041457.1"/>
</dbReference>
<organism evidence="5">
    <name type="scientific">Aureococcus anophagefferens</name>
    <name type="common">Harmful bloom alga</name>
    <dbReference type="NCBI Taxonomy" id="44056"/>
    <lineage>
        <taxon>Eukaryota</taxon>
        <taxon>Sar</taxon>
        <taxon>Stramenopiles</taxon>
        <taxon>Ochrophyta</taxon>
        <taxon>Pelagophyceae</taxon>
        <taxon>Pelagomonadales</taxon>
        <taxon>Pelagomonadaceae</taxon>
        <taxon>Aureococcus</taxon>
    </lineage>
</organism>
<keyword evidence="5" id="KW-1185">Reference proteome</keyword>
<dbReference type="eggNOG" id="KOG0157">
    <property type="taxonomic scope" value="Eukaryota"/>
</dbReference>
<protein>
    <recommendedName>
        <fullName evidence="6">Cytochrome P450</fullName>
    </recommendedName>
</protein>
<dbReference type="EMBL" id="GL833140">
    <property type="protein sequence ID" value="EGB05574.1"/>
    <property type="molecule type" value="Genomic_DNA"/>
</dbReference>
<dbReference type="InParanoid" id="F0YGZ4"/>
<dbReference type="KEGG" id="aaf:AURANDRAFT_66334"/>
<evidence type="ECO:0000313" key="4">
    <source>
        <dbReference type="EMBL" id="EGB05574.1"/>
    </source>
</evidence>
<dbReference type="AlphaFoldDB" id="F0YGZ4"/>
<dbReference type="InterPro" id="IPR002401">
    <property type="entry name" value="Cyt_P450_E_grp-I"/>
</dbReference>
<feature type="region of interest" description="Disordered" evidence="3">
    <location>
        <begin position="246"/>
        <end position="273"/>
    </location>
</feature>
<dbReference type="GO" id="GO:0020037">
    <property type="term" value="F:heme binding"/>
    <property type="evidence" value="ECO:0007669"/>
    <property type="project" value="InterPro"/>
</dbReference>
<dbReference type="PANTHER" id="PTHR24305">
    <property type="entry name" value="CYTOCHROME P450"/>
    <property type="match status" value="1"/>
</dbReference>
<comment type="cofactor">
    <cofactor evidence="2">
        <name>heme</name>
        <dbReference type="ChEBI" id="CHEBI:30413"/>
    </cofactor>
</comment>
<sequence>MPKNAATELCVHCLALHAKTGADESLAALAAKELRARVRGPEKKKDKLHRKAVTAFAKALGAAAAVDDATRDDLLLLFARLAGCYTRSGRVKAFPPEGARFVAKALAEGLQPLNAETSATLPSRVKAPTQKRVASGSLSGLVGYVGLSPCTTWLRKAVYKAAAAKSPALRSAAEQILAKLAIPVAAVLAAANAPSDGALDGDLKVAELILTEDVLLVVANLWHATHWDVLENTALAAANDAAQKARRATERAASEARRRWSSRRTQPREQARGARATMLPPILSASKLDELEIMGRGKQNPAPPSLQTTTKSLCGSLRRAAARRGGEAVAVAAVVAAIAATHDVGACATWAAAMAPPAVAAAVAYQYFLRFRVYGAWPSAPFPTTLPLLGNAVVAAPAFMRFLLREAKKRDGLFLFWPGGVRPMCVVATPAAAKAVLGSSRAFPKGEDYRDKFGLVFGDGLVTSMGEKHARARRVLGKYFAKPRLEAHAPSIAAIFDSTADELWDARLADGPCDIDVQEFFHIATLRAFCSAMIGEDILTWKLEGYEARGAVAKYVATEVSFGSNVVGEHMLYNIPMSRAFPRVRRLAASCAAVRRQVFMPLIERRRAMVRAGAAPDDCLTALVASDGDEAFSDDDLLDQLVTLVGAGHDTSAYFCCYGALMLAKHPDVQARLRAELSEGKSDWSDSLLKRVVMEVLRLYPVIPMVTRQCAKATDLVDDHGAKKRVPQGSRVLVPFFLMNRLPRLWGDDAAAFDPDRWLPHQRAHRSDGVMLASQGRTCIGYALALLEMRVFFGRLLDRYVLEDVPGFAPTIKAGVSLTVENPKGIKVRFRKRV</sequence>
<evidence type="ECO:0008006" key="6">
    <source>
        <dbReference type="Google" id="ProtNLM"/>
    </source>
</evidence>